<name>A0AAE9ZYW6_9BACT</name>
<dbReference type="RefSeq" id="WP_330932206.1">
    <property type="nucleotide sequence ID" value="NZ_CP119075.1"/>
</dbReference>
<protein>
    <submittedName>
        <fullName evidence="1">PmoA family protein</fullName>
    </submittedName>
</protein>
<dbReference type="AlphaFoldDB" id="A0AAE9ZYW6"/>
<dbReference type="Proteomes" id="UP001218638">
    <property type="component" value="Chromosome"/>
</dbReference>
<gene>
    <name evidence="1" type="ORF">PXH66_02155</name>
</gene>
<dbReference type="Pfam" id="PF14100">
    <property type="entry name" value="DUF6807"/>
    <property type="match status" value="1"/>
</dbReference>
<proteinExistence type="predicted"/>
<organism evidence="1 2">
    <name type="scientific">Synoicihabitans lomoniglobus</name>
    <dbReference type="NCBI Taxonomy" id="2909285"/>
    <lineage>
        <taxon>Bacteria</taxon>
        <taxon>Pseudomonadati</taxon>
        <taxon>Verrucomicrobiota</taxon>
        <taxon>Opitutia</taxon>
        <taxon>Opitutales</taxon>
        <taxon>Opitutaceae</taxon>
        <taxon>Synoicihabitans</taxon>
    </lineage>
</organism>
<evidence type="ECO:0000313" key="2">
    <source>
        <dbReference type="Proteomes" id="UP001218638"/>
    </source>
</evidence>
<dbReference type="InterPro" id="IPR029475">
    <property type="entry name" value="DUF6807"/>
</dbReference>
<sequence length="285" mass="31110">MNLLVATLLSAAWRETDTSVGWVEADGPVWLYRFDRATSHPSLEPLRIPEGVNLTAASSAKGPGGIGFQWAQINGVAYPLVAGDSTSPHGTLSWRDPMIEQLPSGGFIIRQRIDYLHPSGRCDLAEYRDLVISKVGGNGKYTIDWTSHFTAGAAGATLADTPEQISGLRLALAAVSPAPEFVSGDDVFAPITDGPTLTRTQGVGTIMFPTRRHPGSVAMLADPRSTNGPQVWIAQPHVLSAALLHDGPRHLEPGEVWELSYRIAVRPKYWDRDDMQLELFRWLQH</sequence>
<dbReference type="KEGG" id="slom:PXH66_02155"/>
<keyword evidence="2" id="KW-1185">Reference proteome</keyword>
<dbReference type="EMBL" id="CP119075">
    <property type="protein sequence ID" value="WED65650.1"/>
    <property type="molecule type" value="Genomic_DNA"/>
</dbReference>
<accession>A0AAE9ZYW6</accession>
<reference evidence="1" key="1">
    <citation type="submission" date="2023-03" db="EMBL/GenBank/DDBJ databases">
        <title>Lomoglobus Profundus gen. nov., sp. nov., a novel member of the phylum Verrucomicrobia, isolated from deep-marine sediment of South China Sea.</title>
        <authorList>
            <person name="Ahmad T."/>
            <person name="Ishaq S.E."/>
            <person name="Wang F."/>
        </authorList>
    </citation>
    <scope>NUCLEOTIDE SEQUENCE</scope>
    <source>
        <strain evidence="1">LMO-M01</strain>
    </source>
</reference>
<evidence type="ECO:0000313" key="1">
    <source>
        <dbReference type="EMBL" id="WED65650.1"/>
    </source>
</evidence>